<dbReference type="InterPro" id="IPR001584">
    <property type="entry name" value="Integrase_cat-core"/>
</dbReference>
<dbReference type="RefSeq" id="WP_012264126.1">
    <property type="nucleotide sequence ID" value="NC_010296.1"/>
</dbReference>
<dbReference type="AlphaFoldDB" id="B0JNZ4"/>
<dbReference type="PANTHER" id="PTHR10948:SF23">
    <property type="entry name" value="TRANSPOSASE INSI FOR INSERTION SEQUENCE ELEMENT IS30A-RELATED"/>
    <property type="match status" value="1"/>
</dbReference>
<keyword evidence="4" id="KW-1185">Reference proteome</keyword>
<dbReference type="GO" id="GO:0005829">
    <property type="term" value="C:cytosol"/>
    <property type="evidence" value="ECO:0007669"/>
    <property type="project" value="TreeGrafter"/>
</dbReference>
<organism evidence="3 4">
    <name type="scientific">Microcystis aeruginosa (strain NIES-843 / IAM M-2473)</name>
    <dbReference type="NCBI Taxonomy" id="449447"/>
    <lineage>
        <taxon>Bacteria</taxon>
        <taxon>Bacillati</taxon>
        <taxon>Cyanobacteriota</taxon>
        <taxon>Cyanophyceae</taxon>
        <taxon>Oscillatoriophycideae</taxon>
        <taxon>Chroococcales</taxon>
        <taxon>Microcystaceae</taxon>
        <taxon>Microcystis</taxon>
    </lineage>
</organism>
<dbReference type="NCBIfam" id="NF033563">
    <property type="entry name" value="transpos_IS30"/>
    <property type="match status" value="1"/>
</dbReference>
<dbReference type="GO" id="GO:0015074">
    <property type="term" value="P:DNA integration"/>
    <property type="evidence" value="ECO:0007669"/>
    <property type="project" value="InterPro"/>
</dbReference>
<dbReference type="Pfam" id="PF13936">
    <property type="entry name" value="HTH_38"/>
    <property type="match status" value="1"/>
</dbReference>
<dbReference type="PATRIC" id="fig|449447.4.peg.452"/>
<protein>
    <submittedName>
        <fullName evidence="3">Transposase</fullName>
    </submittedName>
</protein>
<gene>
    <name evidence="3" type="ordered locus">MAE_04830</name>
</gene>
<sequence length="331" mass="38026">MSHQHLNIEQRNLLYQLSQEGNLSQRQMAVWLGCHQSTISRELKRNQSSLGCYLPDTAQAQSETRRKNAKQPFKNVSESALELVKEGLKDYHSPEQIAGRLKRASQESLSHETIYQMIYQNYHGCGEYQKYLRRGLCQRKSRGGAKSKRGGIPGRVDISERPVIADQKTEIGHWESDTMIGGNHLGVLVTHVDKASKFLGAGLAKNKTASEINRVTEKLFQEIHPDKRKTFTCDNGKEFCGHQELSQKLGADFYFATPYHSWERGLNEHTKGLLRQFFPKGTNFKIVKPEEVERAVNLINNRPRKCLDYRTPNEVFYKGRSEDLLHNFFMV</sequence>
<dbReference type="GO" id="GO:0003676">
    <property type="term" value="F:nucleic acid binding"/>
    <property type="evidence" value="ECO:0007669"/>
    <property type="project" value="InterPro"/>
</dbReference>
<dbReference type="SUPFAM" id="SSF53098">
    <property type="entry name" value="Ribonuclease H-like"/>
    <property type="match status" value="1"/>
</dbReference>
<dbReference type="KEGG" id="mar:MAE_04830"/>
<evidence type="ECO:0000313" key="3">
    <source>
        <dbReference type="EMBL" id="BAG00305.1"/>
    </source>
</evidence>
<name>B0JNZ4_MICAN</name>
<dbReference type="EnsemblBacteria" id="BAG00305">
    <property type="protein sequence ID" value="BAG00305"/>
    <property type="gene ID" value="MAE_04830"/>
</dbReference>
<dbReference type="InterPro" id="IPR053392">
    <property type="entry name" value="Transposase_IS30-like"/>
</dbReference>
<dbReference type="GO" id="GO:0006310">
    <property type="term" value="P:DNA recombination"/>
    <property type="evidence" value="ECO:0007669"/>
    <property type="project" value="UniProtKB-KW"/>
</dbReference>
<dbReference type="eggNOG" id="COG2826">
    <property type="taxonomic scope" value="Bacteria"/>
</dbReference>
<dbReference type="Proteomes" id="UP000001510">
    <property type="component" value="Chromosome"/>
</dbReference>
<keyword evidence="1" id="KW-0233">DNA recombination</keyword>
<dbReference type="BioCyc" id="MAER449447:MAE_RS02210-MONOMER"/>
<dbReference type="Pfam" id="PF00665">
    <property type="entry name" value="rve"/>
    <property type="match status" value="1"/>
</dbReference>
<evidence type="ECO:0000313" key="4">
    <source>
        <dbReference type="Proteomes" id="UP000001510"/>
    </source>
</evidence>
<dbReference type="InterPro" id="IPR036397">
    <property type="entry name" value="RNaseH_sf"/>
</dbReference>
<dbReference type="InterPro" id="IPR025246">
    <property type="entry name" value="IS30-like_HTH"/>
</dbReference>
<proteinExistence type="predicted"/>
<dbReference type="HOGENOM" id="CLU_035706_0_1_3"/>
<dbReference type="InterPro" id="IPR012337">
    <property type="entry name" value="RNaseH-like_sf"/>
</dbReference>
<dbReference type="InterPro" id="IPR051917">
    <property type="entry name" value="Transposase-Integrase"/>
</dbReference>
<dbReference type="EMBL" id="AP009552">
    <property type="protein sequence ID" value="BAG00305.1"/>
    <property type="molecule type" value="Genomic_DNA"/>
</dbReference>
<dbReference type="GO" id="GO:0004803">
    <property type="term" value="F:transposase activity"/>
    <property type="evidence" value="ECO:0007669"/>
    <property type="project" value="TreeGrafter"/>
</dbReference>
<dbReference type="PROSITE" id="PS50994">
    <property type="entry name" value="INTEGRASE"/>
    <property type="match status" value="1"/>
</dbReference>
<evidence type="ECO:0000256" key="1">
    <source>
        <dbReference type="ARBA" id="ARBA00023172"/>
    </source>
</evidence>
<dbReference type="GO" id="GO:0032196">
    <property type="term" value="P:transposition"/>
    <property type="evidence" value="ECO:0007669"/>
    <property type="project" value="TreeGrafter"/>
</dbReference>
<dbReference type="Gene3D" id="3.30.420.10">
    <property type="entry name" value="Ribonuclease H-like superfamily/Ribonuclease H"/>
    <property type="match status" value="1"/>
</dbReference>
<accession>B0JNZ4</accession>
<feature type="domain" description="Integrase catalytic" evidence="2">
    <location>
        <begin position="158"/>
        <end position="320"/>
    </location>
</feature>
<dbReference type="PaxDb" id="449447-MAE_04830"/>
<reference evidence="3 4" key="1">
    <citation type="journal article" date="2007" name="DNA Res.">
        <title>Complete genomic structure of the bloom-forming toxic cyanobacterium Microcystis aeruginosa NIES-843.</title>
        <authorList>
            <person name="Kaneko T."/>
            <person name="Nakajima N."/>
            <person name="Okamoto S."/>
            <person name="Suzuki I."/>
            <person name="Tanabe Y."/>
            <person name="Tamaoki M."/>
            <person name="Nakamura Y."/>
            <person name="Kasai F."/>
            <person name="Watanabe A."/>
            <person name="Kawashima K."/>
            <person name="Kishida Y."/>
            <person name="Ono A."/>
            <person name="Shimizu Y."/>
            <person name="Takahashi C."/>
            <person name="Minami C."/>
            <person name="Fujishiro T."/>
            <person name="Kohara M."/>
            <person name="Katoh M."/>
            <person name="Nakazaki N."/>
            <person name="Nakayama S."/>
            <person name="Yamada M."/>
            <person name="Tabata S."/>
            <person name="Watanabe M.M."/>
        </authorList>
    </citation>
    <scope>NUCLEOTIDE SEQUENCE [LARGE SCALE GENOMIC DNA]</scope>
    <source>
        <strain evidence="4">NIES-843 / IAM M-247</strain>
    </source>
</reference>
<dbReference type="PANTHER" id="PTHR10948">
    <property type="entry name" value="TRANSPOSASE"/>
    <property type="match status" value="1"/>
</dbReference>
<evidence type="ECO:0000259" key="2">
    <source>
        <dbReference type="PROSITE" id="PS50994"/>
    </source>
</evidence>